<keyword evidence="2" id="KW-1185">Reference proteome</keyword>
<proteinExistence type="predicted"/>
<comment type="caution">
    <text evidence="1">The sequence shown here is derived from an EMBL/GenBank/DDBJ whole genome shotgun (WGS) entry which is preliminary data.</text>
</comment>
<name>A0AAD8YHT0_9STRA</name>
<dbReference type="Proteomes" id="UP001224775">
    <property type="component" value="Unassembled WGS sequence"/>
</dbReference>
<evidence type="ECO:0000313" key="2">
    <source>
        <dbReference type="Proteomes" id="UP001224775"/>
    </source>
</evidence>
<gene>
    <name evidence="1" type="ORF">QTG54_004631</name>
</gene>
<sequence>MGIRWLYSATKVKFGKELESIGNGAFCRCKSLERITIPLKDNMITENGIFQGCKKLESVDLVEGAVLRRIINALVLDEWRNDMDVEINAINQSLPTTPAGDDFYDVGGKAEAVQLWIRSVLHKIVQYKAQHHSYVNEAATTLQLDLPNDIVNKNVLPFLELPSYTFEGED</sequence>
<accession>A0AAD8YHT0</accession>
<dbReference type="InterPro" id="IPR026906">
    <property type="entry name" value="LRR_5"/>
</dbReference>
<dbReference type="EMBL" id="JATAAI010000006">
    <property type="protein sequence ID" value="KAK1745340.1"/>
    <property type="molecule type" value="Genomic_DNA"/>
</dbReference>
<dbReference type="InterPro" id="IPR032675">
    <property type="entry name" value="LRR_dom_sf"/>
</dbReference>
<evidence type="ECO:0000313" key="1">
    <source>
        <dbReference type="EMBL" id="KAK1745340.1"/>
    </source>
</evidence>
<dbReference type="Pfam" id="PF13306">
    <property type="entry name" value="LRR_5"/>
    <property type="match status" value="1"/>
</dbReference>
<protein>
    <recommendedName>
        <fullName evidence="3">Leucine-rich repeat domain-containing protein</fullName>
    </recommendedName>
</protein>
<reference evidence="1" key="1">
    <citation type="submission" date="2023-06" db="EMBL/GenBank/DDBJ databases">
        <title>Survivors Of The Sea: Transcriptome response of Skeletonema marinoi to long-term dormancy.</title>
        <authorList>
            <person name="Pinder M.I.M."/>
            <person name="Kourtchenko O."/>
            <person name="Robertson E.K."/>
            <person name="Larsson T."/>
            <person name="Maumus F."/>
            <person name="Osuna-Cruz C.M."/>
            <person name="Vancaester E."/>
            <person name="Stenow R."/>
            <person name="Vandepoele K."/>
            <person name="Ploug H."/>
            <person name="Bruchert V."/>
            <person name="Godhe A."/>
            <person name="Topel M."/>
        </authorList>
    </citation>
    <scope>NUCLEOTIDE SEQUENCE</scope>
    <source>
        <strain evidence="1">R05AC</strain>
    </source>
</reference>
<organism evidence="1 2">
    <name type="scientific">Skeletonema marinoi</name>
    <dbReference type="NCBI Taxonomy" id="267567"/>
    <lineage>
        <taxon>Eukaryota</taxon>
        <taxon>Sar</taxon>
        <taxon>Stramenopiles</taxon>
        <taxon>Ochrophyta</taxon>
        <taxon>Bacillariophyta</taxon>
        <taxon>Coscinodiscophyceae</taxon>
        <taxon>Thalassiosirophycidae</taxon>
        <taxon>Thalassiosirales</taxon>
        <taxon>Skeletonemataceae</taxon>
        <taxon>Skeletonema</taxon>
        <taxon>Skeletonema marinoi-dohrnii complex</taxon>
    </lineage>
</organism>
<dbReference type="Gene3D" id="3.80.10.10">
    <property type="entry name" value="Ribonuclease Inhibitor"/>
    <property type="match status" value="1"/>
</dbReference>
<evidence type="ECO:0008006" key="3">
    <source>
        <dbReference type="Google" id="ProtNLM"/>
    </source>
</evidence>
<dbReference type="AlphaFoldDB" id="A0AAD8YHT0"/>